<dbReference type="SUPFAM" id="SSF52540">
    <property type="entry name" value="P-loop containing nucleoside triphosphate hydrolases"/>
    <property type="match status" value="1"/>
</dbReference>
<evidence type="ECO:0000313" key="14">
    <source>
        <dbReference type="EMBL" id="AGA89044.1"/>
    </source>
</evidence>
<dbReference type="InterPro" id="IPR010914">
    <property type="entry name" value="RsgA_GTPase_dom"/>
</dbReference>
<evidence type="ECO:0000256" key="5">
    <source>
        <dbReference type="ARBA" id="ARBA00022741"/>
    </source>
</evidence>
<dbReference type="GO" id="GO:0003924">
    <property type="term" value="F:GTPase activity"/>
    <property type="evidence" value="ECO:0007669"/>
    <property type="project" value="UniProtKB-UniRule"/>
</dbReference>
<evidence type="ECO:0000259" key="13">
    <source>
        <dbReference type="PROSITE" id="PS51721"/>
    </source>
</evidence>
<evidence type="ECO:0000256" key="8">
    <source>
        <dbReference type="ARBA" id="ARBA00022884"/>
    </source>
</evidence>
<dbReference type="PATRIC" id="fig|765912.4.peg.172"/>
<evidence type="ECO:0000256" key="2">
    <source>
        <dbReference type="ARBA" id="ARBA00022517"/>
    </source>
</evidence>
<comment type="function">
    <text evidence="10">One of several proteins that assist in the late maturation steps of the functional core of the 30S ribosomal subunit. Helps release RbfA from mature subunits. May play a role in the assembly of ribosomal proteins into the subunit. Circularly permuted GTPase that catalyzes slow GTP hydrolysis, GTPase activity is stimulated by the 30S ribosomal subunit.</text>
</comment>
<dbReference type="GO" id="GO:0042274">
    <property type="term" value="P:ribosomal small subunit biogenesis"/>
    <property type="evidence" value="ECO:0007669"/>
    <property type="project" value="UniProtKB-UniRule"/>
</dbReference>
<feature type="compositionally biased region" description="Polar residues" evidence="11">
    <location>
        <begin position="212"/>
        <end position="223"/>
    </location>
</feature>
<evidence type="ECO:0000313" key="15">
    <source>
        <dbReference type="Proteomes" id="UP000010816"/>
    </source>
</evidence>
<comment type="similarity">
    <text evidence="10">Belongs to the TRAFAC class YlqF/YawG GTPase family. RsgA subfamily.</text>
</comment>
<dbReference type="GO" id="GO:0005737">
    <property type="term" value="C:cytoplasm"/>
    <property type="evidence" value="ECO:0007669"/>
    <property type="project" value="UniProtKB-SubCell"/>
</dbReference>
<gene>
    <name evidence="10" type="primary">rsgA</name>
    <name evidence="14" type="ORF">Thimo_0169</name>
</gene>
<dbReference type="PROSITE" id="PS51721">
    <property type="entry name" value="G_CP"/>
    <property type="match status" value="1"/>
</dbReference>
<dbReference type="STRING" id="765912.Thimo_0169"/>
<feature type="binding site" evidence="10">
    <location>
        <position position="293"/>
    </location>
    <ligand>
        <name>Zn(2+)</name>
        <dbReference type="ChEBI" id="CHEBI:29105"/>
    </ligand>
</feature>
<dbReference type="Pfam" id="PF03193">
    <property type="entry name" value="RsgA_GTPase"/>
    <property type="match status" value="1"/>
</dbReference>
<keyword evidence="2 10" id="KW-0690">Ribosome biogenesis</keyword>
<keyword evidence="3 10" id="KW-0479">Metal-binding</keyword>
<protein>
    <recommendedName>
        <fullName evidence="10">Small ribosomal subunit biogenesis GTPase RsgA</fullName>
        <ecNumber evidence="10">3.6.1.-</ecNumber>
    </recommendedName>
</protein>
<dbReference type="Gene3D" id="1.10.40.50">
    <property type="entry name" value="Probable gtpase engc, domain 3"/>
    <property type="match status" value="1"/>
</dbReference>
<comment type="cofactor">
    <cofactor evidence="10">
        <name>Zn(2+)</name>
        <dbReference type="ChEBI" id="CHEBI:29105"/>
    </cofactor>
    <text evidence="10">Binds 1 zinc ion per subunit.</text>
</comment>
<accession>L0GUR9</accession>
<feature type="binding site" evidence="10">
    <location>
        <position position="285"/>
    </location>
    <ligand>
        <name>Zn(2+)</name>
        <dbReference type="ChEBI" id="CHEBI:29105"/>
    </ligand>
</feature>
<feature type="binding site" evidence="10">
    <location>
        <begin position="201"/>
        <end position="209"/>
    </location>
    <ligand>
        <name>GTP</name>
        <dbReference type="ChEBI" id="CHEBI:37565"/>
    </ligand>
</feature>
<keyword evidence="5 10" id="KW-0547">Nucleotide-binding</keyword>
<dbReference type="InterPro" id="IPR030378">
    <property type="entry name" value="G_CP_dom"/>
</dbReference>
<dbReference type="CDD" id="cd01854">
    <property type="entry name" value="YjeQ_EngC"/>
    <property type="match status" value="1"/>
</dbReference>
<organism evidence="14 15">
    <name type="scientific">Thioflavicoccus mobilis 8321</name>
    <dbReference type="NCBI Taxonomy" id="765912"/>
    <lineage>
        <taxon>Bacteria</taxon>
        <taxon>Pseudomonadati</taxon>
        <taxon>Pseudomonadota</taxon>
        <taxon>Gammaproteobacteria</taxon>
        <taxon>Chromatiales</taxon>
        <taxon>Chromatiaceae</taxon>
        <taxon>Thioflavicoccus</taxon>
    </lineage>
</organism>
<name>L0GUR9_9GAMM</name>
<evidence type="ECO:0000256" key="11">
    <source>
        <dbReference type="SAM" id="MobiDB-lite"/>
    </source>
</evidence>
<dbReference type="EMBL" id="CP003051">
    <property type="protein sequence ID" value="AGA89044.1"/>
    <property type="molecule type" value="Genomic_DNA"/>
</dbReference>
<evidence type="ECO:0000256" key="1">
    <source>
        <dbReference type="ARBA" id="ARBA00022490"/>
    </source>
</evidence>
<proteinExistence type="inferred from homology"/>
<keyword evidence="9 10" id="KW-0342">GTP-binding</keyword>
<keyword evidence="15" id="KW-1185">Reference proteome</keyword>
<keyword evidence="1 10" id="KW-0963">Cytoplasm</keyword>
<dbReference type="Proteomes" id="UP000010816">
    <property type="component" value="Chromosome"/>
</dbReference>
<comment type="subcellular location">
    <subcellularLocation>
        <location evidence="10">Cytoplasm</location>
    </subcellularLocation>
</comment>
<dbReference type="InterPro" id="IPR004881">
    <property type="entry name" value="Ribosome_biogen_GTPase_RsgA"/>
</dbReference>
<dbReference type="EC" id="3.6.1.-" evidence="10"/>
<feature type="domain" description="CP-type G" evidence="13">
    <location>
        <begin position="99"/>
        <end position="258"/>
    </location>
</feature>
<dbReference type="PANTHER" id="PTHR32120">
    <property type="entry name" value="SMALL RIBOSOMAL SUBUNIT BIOGENESIS GTPASE RSGA"/>
    <property type="match status" value="1"/>
</dbReference>
<evidence type="ECO:0000256" key="6">
    <source>
        <dbReference type="ARBA" id="ARBA00022801"/>
    </source>
</evidence>
<sequence length="352" mass="38728">MSIDLSRLQPLGWSNFFTTQIPLEQFDSIRPARVLRVERGCWFVDSGSEPFPATLAGRLHHLHADTHYVTVGDWVLLATDAPVIVERLDRRSLIERRQAGGIDAQPLAANIDLMLIVSGLDGEFNLHRIERYLVLAAQAEVLPLVLLTKADLADNPERTVEQARRRLPAGADVLAADALRDPLAERLSPWLERGTSLVVVGSSGVGKSTVTNNLAGQPLQETGTTRRDAKGRHTTTARSLVRLPGGACIIDVPGIREVGLVAEEGVDRQFSSIAELARGCRFVDCTHQSEPGCAVRAAVERGEVDPDAWAHYLKLLAEGRHNLAEHERRRRDRVFGKMVKATVAAKKRDHGR</sequence>
<dbReference type="GO" id="GO:0019843">
    <property type="term" value="F:rRNA binding"/>
    <property type="evidence" value="ECO:0007669"/>
    <property type="project" value="UniProtKB-KW"/>
</dbReference>
<dbReference type="HAMAP" id="MF_01820">
    <property type="entry name" value="GTPase_RsgA"/>
    <property type="match status" value="1"/>
</dbReference>
<dbReference type="RefSeq" id="WP_015279194.1">
    <property type="nucleotide sequence ID" value="NC_019940.1"/>
</dbReference>
<feature type="region of interest" description="Disordered" evidence="11">
    <location>
        <begin position="210"/>
        <end position="234"/>
    </location>
</feature>
<evidence type="ECO:0000259" key="12">
    <source>
        <dbReference type="PROSITE" id="PS50936"/>
    </source>
</evidence>
<evidence type="ECO:0000256" key="7">
    <source>
        <dbReference type="ARBA" id="ARBA00022833"/>
    </source>
</evidence>
<evidence type="ECO:0000256" key="4">
    <source>
        <dbReference type="ARBA" id="ARBA00022730"/>
    </source>
</evidence>
<dbReference type="InterPro" id="IPR027417">
    <property type="entry name" value="P-loop_NTPase"/>
</dbReference>
<dbReference type="GO" id="GO:0005525">
    <property type="term" value="F:GTP binding"/>
    <property type="evidence" value="ECO:0007669"/>
    <property type="project" value="UniProtKB-UniRule"/>
</dbReference>
<dbReference type="HOGENOM" id="CLU_033617_0_1_6"/>
<keyword evidence="4 10" id="KW-0699">rRNA-binding</keyword>
<reference evidence="14 15" key="1">
    <citation type="submission" date="2011-09" db="EMBL/GenBank/DDBJ databases">
        <title>Complete sequence of chromosome of Thioflavicoccus mobilis 8321.</title>
        <authorList>
            <consortium name="US DOE Joint Genome Institute"/>
            <person name="Lucas S."/>
            <person name="Han J."/>
            <person name="Lapidus A."/>
            <person name="Cheng J.-F."/>
            <person name="Goodwin L."/>
            <person name="Pitluck S."/>
            <person name="Peters L."/>
            <person name="Ovchinnikova G."/>
            <person name="Lu M."/>
            <person name="Detter J.C."/>
            <person name="Han C."/>
            <person name="Tapia R."/>
            <person name="Land M."/>
            <person name="Hauser L."/>
            <person name="Kyrpides N."/>
            <person name="Ivanova N."/>
            <person name="Pagani I."/>
            <person name="Vogl K."/>
            <person name="Liu Z."/>
            <person name="Imhoff J."/>
            <person name="Thiel V."/>
            <person name="Frigaard N.-U."/>
            <person name="Bryant D."/>
            <person name="Woyke T."/>
        </authorList>
    </citation>
    <scope>NUCLEOTIDE SEQUENCE [LARGE SCALE GENOMIC DNA]</scope>
    <source>
        <strain evidence="14 15">8321</strain>
    </source>
</reference>
<dbReference type="GO" id="GO:0046872">
    <property type="term" value="F:metal ion binding"/>
    <property type="evidence" value="ECO:0007669"/>
    <property type="project" value="UniProtKB-KW"/>
</dbReference>
<dbReference type="PROSITE" id="PS50936">
    <property type="entry name" value="ENGC_GTPASE"/>
    <property type="match status" value="1"/>
</dbReference>
<dbReference type="KEGG" id="tmb:Thimo_0169"/>
<dbReference type="PANTHER" id="PTHR32120:SF10">
    <property type="entry name" value="SMALL RIBOSOMAL SUBUNIT BIOGENESIS GTPASE RSGA"/>
    <property type="match status" value="1"/>
</dbReference>
<comment type="subunit">
    <text evidence="10">Monomer. Associates with 30S ribosomal subunit, binds 16S rRNA.</text>
</comment>
<keyword evidence="7 10" id="KW-0862">Zinc</keyword>
<evidence type="ECO:0000256" key="3">
    <source>
        <dbReference type="ARBA" id="ARBA00022723"/>
    </source>
</evidence>
<feature type="binding site" evidence="10">
    <location>
        <position position="280"/>
    </location>
    <ligand>
        <name>Zn(2+)</name>
        <dbReference type="ChEBI" id="CHEBI:29105"/>
    </ligand>
</feature>
<dbReference type="NCBIfam" id="TIGR00157">
    <property type="entry name" value="ribosome small subunit-dependent GTPase A"/>
    <property type="match status" value="1"/>
</dbReference>
<evidence type="ECO:0000256" key="10">
    <source>
        <dbReference type="HAMAP-Rule" id="MF_01820"/>
    </source>
</evidence>
<feature type="binding site" evidence="10">
    <location>
        <position position="287"/>
    </location>
    <ligand>
        <name>Zn(2+)</name>
        <dbReference type="ChEBI" id="CHEBI:29105"/>
    </ligand>
</feature>
<keyword evidence="6 10" id="KW-0378">Hydrolase</keyword>
<dbReference type="eggNOG" id="COG1162">
    <property type="taxonomic scope" value="Bacteria"/>
</dbReference>
<evidence type="ECO:0000256" key="9">
    <source>
        <dbReference type="ARBA" id="ARBA00023134"/>
    </source>
</evidence>
<feature type="binding site" evidence="10">
    <location>
        <begin position="148"/>
        <end position="151"/>
    </location>
    <ligand>
        <name>GTP</name>
        <dbReference type="ChEBI" id="CHEBI:37565"/>
    </ligand>
</feature>
<dbReference type="AlphaFoldDB" id="L0GUR9"/>
<feature type="domain" description="EngC GTPase" evidence="12">
    <location>
        <begin position="109"/>
        <end position="256"/>
    </location>
</feature>
<dbReference type="OrthoDB" id="9809485at2"/>
<dbReference type="Gene3D" id="3.40.50.300">
    <property type="entry name" value="P-loop containing nucleotide triphosphate hydrolases"/>
    <property type="match status" value="1"/>
</dbReference>
<keyword evidence="8 10" id="KW-0694">RNA-binding</keyword>